<dbReference type="Proteomes" id="UP000790787">
    <property type="component" value="Chromosome 10"/>
</dbReference>
<keyword evidence="1" id="KW-1185">Reference proteome</keyword>
<gene>
    <name evidence="2" type="primary">LOC107797445</name>
</gene>
<reference evidence="2" key="2">
    <citation type="submission" date="2025-08" db="UniProtKB">
        <authorList>
            <consortium name="RefSeq"/>
        </authorList>
    </citation>
    <scope>IDENTIFICATION</scope>
    <source>
        <tissue evidence="2">Leaf</tissue>
    </source>
</reference>
<dbReference type="RefSeq" id="XP_075079189.1">
    <property type="nucleotide sequence ID" value="XM_075223088.1"/>
</dbReference>
<accession>A0AC58S2H4</accession>
<name>A0AC58S2H4_TOBAC</name>
<organism evidence="1 2">
    <name type="scientific">Nicotiana tabacum</name>
    <name type="common">Common tobacco</name>
    <dbReference type="NCBI Taxonomy" id="4097"/>
    <lineage>
        <taxon>Eukaryota</taxon>
        <taxon>Viridiplantae</taxon>
        <taxon>Streptophyta</taxon>
        <taxon>Embryophyta</taxon>
        <taxon>Tracheophyta</taxon>
        <taxon>Spermatophyta</taxon>
        <taxon>Magnoliopsida</taxon>
        <taxon>eudicotyledons</taxon>
        <taxon>Gunneridae</taxon>
        <taxon>Pentapetalae</taxon>
        <taxon>asterids</taxon>
        <taxon>lamiids</taxon>
        <taxon>Solanales</taxon>
        <taxon>Solanaceae</taxon>
        <taxon>Nicotianoideae</taxon>
        <taxon>Nicotianeae</taxon>
        <taxon>Nicotiana</taxon>
    </lineage>
</organism>
<protein>
    <submittedName>
        <fullName evidence="2">Uncharacterized protein LOC107797445 isoform X1</fullName>
    </submittedName>
</protein>
<evidence type="ECO:0000313" key="2">
    <source>
        <dbReference type="RefSeq" id="XP_075079189.1"/>
    </source>
</evidence>
<evidence type="ECO:0000313" key="1">
    <source>
        <dbReference type="Proteomes" id="UP000790787"/>
    </source>
</evidence>
<reference evidence="1" key="1">
    <citation type="journal article" date="2014" name="Nat. Commun.">
        <title>The tobacco genome sequence and its comparison with those of tomato and potato.</title>
        <authorList>
            <person name="Sierro N."/>
            <person name="Battey J.N."/>
            <person name="Ouadi S."/>
            <person name="Bakaher N."/>
            <person name="Bovet L."/>
            <person name="Willig A."/>
            <person name="Goepfert S."/>
            <person name="Peitsch M.C."/>
            <person name="Ivanov N.V."/>
        </authorList>
    </citation>
    <scope>NUCLEOTIDE SEQUENCE [LARGE SCALE GENOMIC DNA]</scope>
</reference>
<proteinExistence type="predicted"/>
<sequence length="109" mass="12365">MSDLAELGRRGWLHRTRWKYAGAKAQKRGADRRSSLTGACFGLQVQLVRFLSEFHRCGDCSADAVPQKRIFGLQIRVIRNSIRKAKARWSRDLYGLRAEDSRTSGHSGC</sequence>